<dbReference type="InterPro" id="IPR000253">
    <property type="entry name" value="FHA_dom"/>
</dbReference>
<reference evidence="7" key="2">
    <citation type="submission" date="2025-08" db="UniProtKB">
        <authorList>
            <consortium name="RefSeq"/>
        </authorList>
    </citation>
    <scope>IDENTIFICATION</scope>
</reference>
<dbReference type="InterPro" id="IPR011009">
    <property type="entry name" value="Kinase-like_dom_sf"/>
</dbReference>
<dbReference type="InterPro" id="IPR008984">
    <property type="entry name" value="SMAD_FHA_dom_sf"/>
</dbReference>
<evidence type="ECO:0000259" key="4">
    <source>
        <dbReference type="PROSITE" id="PS50006"/>
    </source>
</evidence>
<dbReference type="FunFam" id="1.10.510.10:FF:000571">
    <property type="entry name" value="Maternal embryonic leucine zipper kinase"/>
    <property type="match status" value="1"/>
</dbReference>
<dbReference type="PROSITE" id="PS00108">
    <property type="entry name" value="PROTEIN_KINASE_ST"/>
    <property type="match status" value="1"/>
</dbReference>
<gene>
    <name evidence="7" type="primary">LOC106155701</name>
</gene>
<keyword evidence="1" id="KW-0547">Nucleotide-binding</keyword>
<dbReference type="OrthoDB" id="40902at2759"/>
<dbReference type="STRING" id="7574.A0A1S3HKX9"/>
<evidence type="ECO:0000256" key="3">
    <source>
        <dbReference type="SAM" id="MobiDB-lite"/>
    </source>
</evidence>
<dbReference type="GO" id="GO:0005524">
    <property type="term" value="F:ATP binding"/>
    <property type="evidence" value="ECO:0007669"/>
    <property type="project" value="UniProtKB-KW"/>
</dbReference>
<feature type="compositionally biased region" description="Low complexity" evidence="3">
    <location>
        <begin position="1"/>
        <end position="21"/>
    </location>
</feature>
<evidence type="ECO:0000259" key="5">
    <source>
        <dbReference type="PROSITE" id="PS50011"/>
    </source>
</evidence>
<dbReference type="Pfam" id="PF00498">
    <property type="entry name" value="FHA"/>
    <property type="match status" value="1"/>
</dbReference>
<organism evidence="6 7">
    <name type="scientific">Lingula anatina</name>
    <name type="common">Brachiopod</name>
    <name type="synonym">Lingula unguis</name>
    <dbReference type="NCBI Taxonomy" id="7574"/>
    <lineage>
        <taxon>Eukaryota</taxon>
        <taxon>Metazoa</taxon>
        <taxon>Spiralia</taxon>
        <taxon>Lophotrochozoa</taxon>
        <taxon>Brachiopoda</taxon>
        <taxon>Linguliformea</taxon>
        <taxon>Lingulata</taxon>
        <taxon>Lingulida</taxon>
        <taxon>Linguloidea</taxon>
        <taxon>Lingulidae</taxon>
        <taxon>Lingula</taxon>
    </lineage>
</organism>
<proteinExistence type="predicted"/>
<feature type="region of interest" description="Disordered" evidence="3">
    <location>
        <begin position="1"/>
        <end position="22"/>
    </location>
</feature>
<keyword evidence="7" id="KW-0808">Transferase</keyword>
<keyword evidence="7" id="KW-0418">Kinase</keyword>
<dbReference type="CDD" id="cd22666">
    <property type="entry name" value="FHA_CHK2"/>
    <property type="match status" value="1"/>
</dbReference>
<dbReference type="GO" id="GO:0004672">
    <property type="term" value="F:protein kinase activity"/>
    <property type="evidence" value="ECO:0007669"/>
    <property type="project" value="InterPro"/>
</dbReference>
<dbReference type="Proteomes" id="UP000085678">
    <property type="component" value="Unplaced"/>
</dbReference>
<dbReference type="KEGG" id="lak:106155701"/>
<dbReference type="Pfam" id="PF00069">
    <property type="entry name" value="Pkinase"/>
    <property type="match status" value="1"/>
</dbReference>
<dbReference type="SMART" id="SM00220">
    <property type="entry name" value="S_TKc"/>
    <property type="match status" value="1"/>
</dbReference>
<dbReference type="AlphaFoldDB" id="A0A1S3HKX9"/>
<dbReference type="InterPro" id="IPR008271">
    <property type="entry name" value="Ser/Thr_kinase_AS"/>
</dbReference>
<dbReference type="RefSeq" id="XP_013386116.1">
    <property type="nucleotide sequence ID" value="XM_013530662.1"/>
</dbReference>
<dbReference type="PANTHER" id="PTHR24347">
    <property type="entry name" value="SERINE/THREONINE-PROTEIN KINASE"/>
    <property type="match status" value="1"/>
</dbReference>
<dbReference type="PROSITE" id="PS50011">
    <property type="entry name" value="PROTEIN_KINASE_DOM"/>
    <property type="match status" value="1"/>
</dbReference>
<name>A0A1S3HKX9_LINAN</name>
<evidence type="ECO:0000313" key="6">
    <source>
        <dbReference type="Proteomes" id="UP000085678"/>
    </source>
</evidence>
<evidence type="ECO:0000256" key="2">
    <source>
        <dbReference type="ARBA" id="ARBA00022840"/>
    </source>
</evidence>
<sequence>MSQDRSSYQTSSSATTGTLSSMETVPTQEVDGCFGTFSDGDEDIPVWGRLFPLGSSFVAHDLTKEEYTFGRADSCDFIFPNVKGKCQSYRTYSSIHFKIFRQQTSTGVFIFLEDTSSNGTFVNGSKVGKGNKQVLSNNDEIALSVARNKAYIYMDANNNDDNNFPESLREKYTITKVLGRGAAGEVRLAFEKGTCKTWAIKIIQKRRFSIGGKNELNLEKQVINEVNILKGLKHPCIISIEDVIDTPECVYIVLELVEGGELFDRVVSKGFFEENIAKLLFHQMLLAVKYLHDQGITHRDLKPENILLATDENETLVKVTDFGLSKFVDANTMMKTFCGTPNYLAPEILETQGHGKYTNAIDCWSLGVILFICLVGYPPFGDVNKDVPLAKQIMRGMYSFPAIYWKDVSSEAKDLVKQLLTVNPEKRATVEQALNHSWFQDDEMLKKVHDIMYPTGNSVMLPPKNPATPKKRPPVAEESSRKRTKISP</sequence>
<dbReference type="OMA" id="MLCAVQY"/>
<dbReference type="FunCoup" id="A0A1S3HKX9">
    <property type="interactions" value="1542"/>
</dbReference>
<evidence type="ECO:0000313" key="7">
    <source>
        <dbReference type="RefSeq" id="XP_013386116.1"/>
    </source>
</evidence>
<protein>
    <submittedName>
        <fullName evidence="7">Serine/threonine-protein kinase Chk2</fullName>
    </submittedName>
</protein>
<dbReference type="Gene3D" id="1.10.510.10">
    <property type="entry name" value="Transferase(Phosphotransferase) domain 1"/>
    <property type="match status" value="1"/>
</dbReference>
<dbReference type="PROSITE" id="PS50006">
    <property type="entry name" value="FHA_DOMAIN"/>
    <property type="match status" value="1"/>
</dbReference>
<reference evidence="7" key="1">
    <citation type="journal article" date="2015" name="Nat. Commun.">
        <title>The Lingula genome provides insights into brachiopod evolution and the origin of phosphate biomineralization.</title>
        <authorList>
            <person name="Luo Y.J."/>
            <person name="Takeuchi T."/>
            <person name="Koyanagi R."/>
            <person name="Yamada L."/>
            <person name="Kanda M."/>
            <person name="Khalturina M."/>
            <person name="Fujie M."/>
            <person name="Yamasaki S.I."/>
            <person name="Endo K."/>
            <person name="Satoh N."/>
        </authorList>
    </citation>
    <scope>NUCLEOTIDE SEQUENCE</scope>
</reference>
<dbReference type="SUPFAM" id="SSF49879">
    <property type="entry name" value="SMAD/FHA domain"/>
    <property type="match status" value="1"/>
</dbReference>
<feature type="domain" description="Protein kinase" evidence="5">
    <location>
        <begin position="172"/>
        <end position="439"/>
    </location>
</feature>
<dbReference type="InParanoid" id="A0A1S3HKX9"/>
<keyword evidence="2" id="KW-0067">ATP-binding</keyword>
<dbReference type="SMART" id="SM00240">
    <property type="entry name" value="FHA"/>
    <property type="match status" value="1"/>
</dbReference>
<dbReference type="SUPFAM" id="SSF56112">
    <property type="entry name" value="Protein kinase-like (PK-like)"/>
    <property type="match status" value="1"/>
</dbReference>
<dbReference type="FunFam" id="2.60.200.20:FF:000079">
    <property type="entry name" value="Checkpoint kinase 2"/>
    <property type="match status" value="1"/>
</dbReference>
<evidence type="ECO:0000256" key="1">
    <source>
        <dbReference type="ARBA" id="ARBA00022741"/>
    </source>
</evidence>
<dbReference type="Gene3D" id="2.60.200.20">
    <property type="match status" value="1"/>
</dbReference>
<feature type="region of interest" description="Disordered" evidence="3">
    <location>
        <begin position="457"/>
        <end position="488"/>
    </location>
</feature>
<dbReference type="InterPro" id="IPR000719">
    <property type="entry name" value="Prot_kinase_dom"/>
</dbReference>
<feature type="domain" description="FHA" evidence="4">
    <location>
        <begin position="67"/>
        <end position="127"/>
    </location>
</feature>
<dbReference type="FunFam" id="3.30.200.20:FF:000255">
    <property type="entry name" value="serine/threonine-protein kinase Chk2 isoform X1"/>
    <property type="match status" value="1"/>
</dbReference>
<dbReference type="Gene3D" id="3.30.200.20">
    <property type="entry name" value="Phosphorylase Kinase, domain 1"/>
    <property type="match status" value="1"/>
</dbReference>
<accession>A0A1S3HKX9</accession>
<dbReference type="GeneID" id="106155701"/>
<keyword evidence="6" id="KW-1185">Reference proteome</keyword>